<gene>
    <name evidence="1" type="ORF">DHETER_LOCUS13396</name>
</gene>
<evidence type="ECO:0000313" key="2">
    <source>
        <dbReference type="Proteomes" id="UP000789702"/>
    </source>
</evidence>
<protein>
    <submittedName>
        <fullName evidence="1">2414_t:CDS:1</fullName>
    </submittedName>
</protein>
<reference evidence="1" key="1">
    <citation type="submission" date="2021-06" db="EMBL/GenBank/DDBJ databases">
        <authorList>
            <person name="Kallberg Y."/>
            <person name="Tangrot J."/>
            <person name="Rosling A."/>
        </authorList>
    </citation>
    <scope>NUCLEOTIDE SEQUENCE</scope>
    <source>
        <strain evidence="1">IL203A</strain>
    </source>
</reference>
<accession>A0ACA9PYA4</accession>
<feature type="non-terminal residue" evidence="1">
    <location>
        <position position="1"/>
    </location>
</feature>
<proteinExistence type="predicted"/>
<feature type="non-terminal residue" evidence="1">
    <location>
        <position position="146"/>
    </location>
</feature>
<dbReference type="Proteomes" id="UP000789702">
    <property type="component" value="Unassembled WGS sequence"/>
</dbReference>
<sequence>TSEQKYSGYEELTSYLTRSRDKSFWGFLHRCRDTIVTTASATSRRQVLESTWVSNFLLEARKLGEDLEEMVSEDRKRYDFEDYWNDVINECKIRRDISERKVEKERILHDLSRINDEIKMKEDELTRILNKQEIHPKDSSNLDEDL</sequence>
<dbReference type="EMBL" id="CAJVPU010036524">
    <property type="protein sequence ID" value="CAG8730348.1"/>
    <property type="molecule type" value="Genomic_DNA"/>
</dbReference>
<name>A0ACA9PYA4_9GLOM</name>
<organism evidence="1 2">
    <name type="scientific">Dentiscutata heterogama</name>
    <dbReference type="NCBI Taxonomy" id="1316150"/>
    <lineage>
        <taxon>Eukaryota</taxon>
        <taxon>Fungi</taxon>
        <taxon>Fungi incertae sedis</taxon>
        <taxon>Mucoromycota</taxon>
        <taxon>Glomeromycotina</taxon>
        <taxon>Glomeromycetes</taxon>
        <taxon>Diversisporales</taxon>
        <taxon>Gigasporaceae</taxon>
        <taxon>Dentiscutata</taxon>
    </lineage>
</organism>
<keyword evidence="2" id="KW-1185">Reference proteome</keyword>
<evidence type="ECO:0000313" key="1">
    <source>
        <dbReference type="EMBL" id="CAG8730348.1"/>
    </source>
</evidence>
<comment type="caution">
    <text evidence="1">The sequence shown here is derived from an EMBL/GenBank/DDBJ whole genome shotgun (WGS) entry which is preliminary data.</text>
</comment>